<dbReference type="InterPro" id="IPR018535">
    <property type="entry name" value="DUF1996"/>
</dbReference>
<name>W9NFK4_FUSOX</name>
<feature type="domain" description="DUF1996" evidence="1">
    <location>
        <begin position="62"/>
        <end position="321"/>
    </location>
</feature>
<reference evidence="2" key="1">
    <citation type="submission" date="2011-10" db="EMBL/GenBank/DDBJ databases">
        <title>The Genome Sequence of Fusarium oxysporum HDV247.</title>
        <authorList>
            <consortium name="The Broad Institute Genome Sequencing Platform"/>
            <person name="Ma L.-J."/>
            <person name="Gale L.R."/>
            <person name="Schwartz D.C."/>
            <person name="Zhou S."/>
            <person name="Corby-Kistler H."/>
            <person name="Young S.K."/>
            <person name="Zeng Q."/>
            <person name="Gargeya S."/>
            <person name="Fitzgerald M."/>
            <person name="Haas B."/>
            <person name="Abouelleil A."/>
            <person name="Alvarado L."/>
            <person name="Arachchi H.M."/>
            <person name="Berlin A."/>
            <person name="Brown A."/>
            <person name="Chapman S.B."/>
            <person name="Chen Z."/>
            <person name="Dunbar C."/>
            <person name="Freedman E."/>
            <person name="Gearin G."/>
            <person name="Goldberg J."/>
            <person name="Griggs A."/>
            <person name="Gujja S."/>
            <person name="Heiman D."/>
            <person name="Howarth C."/>
            <person name="Larson L."/>
            <person name="Lui A."/>
            <person name="MacDonald P.J.P."/>
            <person name="Montmayeur A."/>
            <person name="Murphy C."/>
            <person name="Neiman D."/>
            <person name="Pearson M."/>
            <person name="Priest M."/>
            <person name="Roberts A."/>
            <person name="Saif S."/>
            <person name="Shea T."/>
            <person name="Shenoy N."/>
            <person name="Sisk P."/>
            <person name="Stolte C."/>
            <person name="Sykes S."/>
            <person name="Wortman J."/>
            <person name="Nusbaum C."/>
            <person name="Birren B."/>
        </authorList>
    </citation>
    <scope>NUCLEOTIDE SEQUENCE [LARGE SCALE GENOMIC DNA]</scope>
    <source>
        <strain evidence="2">HDV247</strain>
    </source>
</reference>
<proteinExistence type="predicted"/>
<reference evidence="2" key="2">
    <citation type="submission" date="2012-05" db="EMBL/GenBank/DDBJ databases">
        <title>Annotation of the Genome Sequence of Fusarium oxysporum HDV247.</title>
        <authorList>
            <consortium name="The Broad Institute Genomics Platform"/>
            <person name="Ma L.-J."/>
            <person name="Corby-Kistler H."/>
            <person name="Broz K."/>
            <person name="Gale L.R."/>
            <person name="Jonkers W."/>
            <person name="O'Donnell K."/>
            <person name="Ploetz R."/>
            <person name="Steinberg C."/>
            <person name="Schwartz D.C."/>
            <person name="VanEtten H."/>
            <person name="Zhou S."/>
            <person name="Young S.K."/>
            <person name="Zeng Q."/>
            <person name="Gargeya S."/>
            <person name="Fitzgerald M."/>
            <person name="Abouelleil A."/>
            <person name="Alvarado L."/>
            <person name="Chapman S.B."/>
            <person name="Gainer-Dewar J."/>
            <person name="Goldberg J."/>
            <person name="Griggs A."/>
            <person name="Gujja S."/>
            <person name="Hansen M."/>
            <person name="Howarth C."/>
            <person name="Imamovic A."/>
            <person name="Ireland A."/>
            <person name="Larimer J."/>
            <person name="McCowan C."/>
            <person name="Murphy C."/>
            <person name="Pearson M."/>
            <person name="Poon T.W."/>
            <person name="Priest M."/>
            <person name="Roberts A."/>
            <person name="Saif S."/>
            <person name="Shea T."/>
            <person name="Sykes S."/>
            <person name="Wortman J."/>
            <person name="Nusbaum C."/>
            <person name="Birren B."/>
        </authorList>
    </citation>
    <scope>NUCLEOTIDE SEQUENCE</scope>
    <source>
        <strain evidence="2">HDV247</strain>
    </source>
</reference>
<evidence type="ECO:0000259" key="1">
    <source>
        <dbReference type="Pfam" id="PF09362"/>
    </source>
</evidence>
<sequence>MLGYLHSLLRLFLVDNYDFIMKLHVLAAVAAALAGLSSAATDKRKFAVLRFTNKQLTKGRMDPIVFPGEVASHVHTVLGGSGFSLKATGEDLKRSECSNALVKGDNSNYWFPSLYFQDPKTGDLESVDLYYFNAYYFFDKTHDDIKAFPLGLQILAGDAMTRTVPETGGKPNIDPSRGSINAARYTCPRSKYDPPSWMPNSDGSEAGIGDPVNLGEGVGFPDRTCDALYSPLRADVHFPSCYNPKAGLTDFKNNMAYPEDNNGYLDCPEGWVHVPHLFFESYWDTQKFQGRWEEGKGKQPFVLSNGDTTGYSNHADFLAGWDEELLQHIIDTCDAGTSGMDKCPGLFYGLNSDPCTIDSEVDETVDGIMKKLPGNNPLIGWLHGFSAAMDAVNSTGPNQNNAQASSKVPVIPTKTATTRRVRATGHHNHPHYRFHRHS</sequence>
<organism evidence="2">
    <name type="scientific">Fusarium oxysporum f. sp. pisi HDV247</name>
    <dbReference type="NCBI Taxonomy" id="1080344"/>
    <lineage>
        <taxon>Eukaryota</taxon>
        <taxon>Fungi</taxon>
        <taxon>Dikarya</taxon>
        <taxon>Ascomycota</taxon>
        <taxon>Pezizomycotina</taxon>
        <taxon>Sordariomycetes</taxon>
        <taxon>Hypocreomycetidae</taxon>
        <taxon>Hypocreales</taxon>
        <taxon>Nectriaceae</taxon>
        <taxon>Fusarium</taxon>
        <taxon>Fusarium oxysporum species complex</taxon>
    </lineage>
</organism>
<dbReference type="Proteomes" id="UP000030751">
    <property type="component" value="Unassembled WGS sequence"/>
</dbReference>
<dbReference type="EMBL" id="JH651012">
    <property type="protein sequence ID" value="EXA31548.1"/>
    <property type="molecule type" value="Genomic_DNA"/>
</dbReference>
<protein>
    <recommendedName>
        <fullName evidence="1">DUF1996 domain-containing protein</fullName>
    </recommendedName>
</protein>
<accession>W9NFK4</accession>
<dbReference type="Pfam" id="PF09362">
    <property type="entry name" value="DUF1996"/>
    <property type="match status" value="1"/>
</dbReference>
<evidence type="ECO:0000313" key="2">
    <source>
        <dbReference type="EMBL" id="EXA31548.1"/>
    </source>
</evidence>
<dbReference type="OrthoDB" id="74764at2759"/>
<dbReference type="HOGENOM" id="CLU_014722_5_0_1"/>
<dbReference type="PANTHER" id="PTHR43662">
    <property type="match status" value="1"/>
</dbReference>
<gene>
    <name evidence="2" type="ORF">FOVG_17169</name>
</gene>
<dbReference type="AlphaFoldDB" id="W9NFK4"/>
<dbReference type="PANTHER" id="PTHR43662:SF11">
    <property type="entry name" value="WSC DOMAIN-CONTAINING PROTEIN"/>
    <property type="match status" value="1"/>
</dbReference>